<accession>A0A366XYE2</accession>
<proteinExistence type="predicted"/>
<comment type="caution">
    <text evidence="1">The sequence shown here is derived from an EMBL/GenBank/DDBJ whole genome shotgun (WGS) entry which is preliminary data.</text>
</comment>
<dbReference type="EMBL" id="QOCW01000012">
    <property type="protein sequence ID" value="RBW69173.1"/>
    <property type="molecule type" value="Genomic_DNA"/>
</dbReference>
<dbReference type="RefSeq" id="WP_113806380.1">
    <property type="nucleotide sequence ID" value="NZ_QOCW01000012.1"/>
</dbReference>
<evidence type="ECO:0000313" key="1">
    <source>
        <dbReference type="EMBL" id="RBW69173.1"/>
    </source>
</evidence>
<name>A0A366XYE2_9BACI</name>
<reference evidence="1 2" key="1">
    <citation type="submission" date="2018-07" db="EMBL/GenBank/DDBJ databases">
        <title>Lottiidibacillus patelloidae gen. nov., sp. nov., isolated from the intestinal tract of a marine limpet and the reclassification of B. taeanensis BH030017T, B. algicola KMM 3737T and B. hwajinpoensis SW-72T as genus Lottiidibacillus.</title>
        <authorList>
            <person name="Liu R."/>
            <person name="Huang Z."/>
        </authorList>
    </citation>
    <scope>NUCLEOTIDE SEQUENCE [LARGE SCALE GENOMIC DNA]</scope>
    <source>
        <strain evidence="1 2">BH030017</strain>
    </source>
</reference>
<sequence>MQRFHELEKIYEALCSAEQHLLSEEHAASCNREFILSSMSEARQAYQHGVAHAHGVDPKLIQSLYSAVKY</sequence>
<evidence type="ECO:0000313" key="2">
    <source>
        <dbReference type="Proteomes" id="UP000253314"/>
    </source>
</evidence>
<dbReference type="AlphaFoldDB" id="A0A366XYE2"/>
<gene>
    <name evidence="1" type="ORF">DS031_12350</name>
</gene>
<keyword evidence="2" id="KW-1185">Reference proteome</keyword>
<organism evidence="1 2">
    <name type="scientific">Bacillus taeanensis</name>
    <dbReference type="NCBI Taxonomy" id="273032"/>
    <lineage>
        <taxon>Bacteria</taxon>
        <taxon>Bacillati</taxon>
        <taxon>Bacillota</taxon>
        <taxon>Bacilli</taxon>
        <taxon>Bacillales</taxon>
        <taxon>Bacillaceae</taxon>
        <taxon>Bacillus</taxon>
    </lineage>
</organism>
<dbReference type="Proteomes" id="UP000253314">
    <property type="component" value="Unassembled WGS sequence"/>
</dbReference>
<protein>
    <submittedName>
        <fullName evidence="1">Uncharacterized protein</fullName>
    </submittedName>
</protein>